<feature type="domain" description="Response regulatory" evidence="7">
    <location>
        <begin position="6"/>
        <end position="122"/>
    </location>
</feature>
<dbReference type="InterPro" id="IPR000792">
    <property type="entry name" value="Tscrpt_reg_LuxR_C"/>
</dbReference>
<keyword evidence="9" id="KW-1185">Reference proteome</keyword>
<keyword evidence="1 5" id="KW-0597">Phosphoprotein</keyword>
<dbReference type="Pfam" id="PF00196">
    <property type="entry name" value="GerE"/>
    <property type="match status" value="1"/>
</dbReference>
<dbReference type="PRINTS" id="PR00038">
    <property type="entry name" value="HTHLUXR"/>
</dbReference>
<dbReference type="Gene3D" id="3.40.50.2300">
    <property type="match status" value="1"/>
</dbReference>
<dbReference type="GO" id="GO:0006355">
    <property type="term" value="P:regulation of DNA-templated transcription"/>
    <property type="evidence" value="ECO:0007669"/>
    <property type="project" value="InterPro"/>
</dbReference>
<dbReference type="SUPFAM" id="SSF52172">
    <property type="entry name" value="CheY-like"/>
    <property type="match status" value="1"/>
</dbReference>
<dbReference type="GO" id="GO:0003677">
    <property type="term" value="F:DNA binding"/>
    <property type="evidence" value="ECO:0007669"/>
    <property type="project" value="UniProtKB-KW"/>
</dbReference>
<reference evidence="8" key="2">
    <citation type="submission" date="2020-09" db="EMBL/GenBank/DDBJ databases">
        <authorList>
            <person name="Sun Q."/>
            <person name="Zhou Y."/>
        </authorList>
    </citation>
    <scope>NUCLEOTIDE SEQUENCE</scope>
    <source>
        <strain evidence="8">CGMCC 1.12506</strain>
    </source>
</reference>
<dbReference type="AlphaFoldDB" id="A0A917DBI6"/>
<gene>
    <name evidence="8" type="ORF">GCM10011343_15080</name>
</gene>
<comment type="caution">
    <text evidence="8">The sequence shown here is derived from an EMBL/GenBank/DDBJ whole genome shotgun (WGS) entry which is preliminary data.</text>
</comment>
<proteinExistence type="predicted"/>
<evidence type="ECO:0000313" key="9">
    <source>
        <dbReference type="Proteomes" id="UP000625735"/>
    </source>
</evidence>
<dbReference type="CDD" id="cd06170">
    <property type="entry name" value="LuxR_C_like"/>
    <property type="match status" value="1"/>
</dbReference>
<dbReference type="InterPro" id="IPR001789">
    <property type="entry name" value="Sig_transdc_resp-reg_receiver"/>
</dbReference>
<dbReference type="Pfam" id="PF00072">
    <property type="entry name" value="Response_reg"/>
    <property type="match status" value="1"/>
</dbReference>
<dbReference type="PANTHER" id="PTHR43214:SF41">
    <property type="entry name" value="NITRATE_NITRITE RESPONSE REGULATOR PROTEIN NARP"/>
    <property type="match status" value="1"/>
</dbReference>
<dbReference type="InterPro" id="IPR011006">
    <property type="entry name" value="CheY-like_superfamily"/>
</dbReference>
<evidence type="ECO:0000259" key="6">
    <source>
        <dbReference type="PROSITE" id="PS50043"/>
    </source>
</evidence>
<sequence>MEPKIKIYLADDHQVLIDGMLAVLKTNALFEVVGHALNGEDIIEKVCAVKADILIMDINMPIRDGIEVLKEFSVKGYCCKVIVLSSYDDYKLVKEVIKLGASGYLSKECAGENIIEAITTVANGTPYYSQNIRDKIVNSMTNNGDSNSMLGVPLTNREIEILKLISQEYSGKEIGEELFISASTVETHRKNLIKKLNVKNTIGLVKYALKHNLINP</sequence>
<dbReference type="PROSITE" id="PS50043">
    <property type="entry name" value="HTH_LUXR_2"/>
    <property type="match status" value="1"/>
</dbReference>
<evidence type="ECO:0000256" key="5">
    <source>
        <dbReference type="PROSITE-ProRule" id="PRU00169"/>
    </source>
</evidence>
<evidence type="ECO:0000256" key="1">
    <source>
        <dbReference type="ARBA" id="ARBA00022553"/>
    </source>
</evidence>
<keyword evidence="2" id="KW-0805">Transcription regulation</keyword>
<dbReference type="RefSeq" id="WP_188361949.1">
    <property type="nucleotide sequence ID" value="NZ_BMFG01000005.1"/>
</dbReference>
<dbReference type="CDD" id="cd17535">
    <property type="entry name" value="REC_NarL-like"/>
    <property type="match status" value="1"/>
</dbReference>
<keyword evidence="3 8" id="KW-0238">DNA-binding</keyword>
<dbReference type="GO" id="GO:0000160">
    <property type="term" value="P:phosphorelay signal transduction system"/>
    <property type="evidence" value="ECO:0007669"/>
    <property type="project" value="InterPro"/>
</dbReference>
<dbReference type="PROSITE" id="PS50110">
    <property type="entry name" value="RESPONSE_REGULATORY"/>
    <property type="match status" value="1"/>
</dbReference>
<evidence type="ECO:0000259" key="7">
    <source>
        <dbReference type="PROSITE" id="PS50110"/>
    </source>
</evidence>
<evidence type="ECO:0000313" key="8">
    <source>
        <dbReference type="EMBL" id="GGD25938.1"/>
    </source>
</evidence>
<accession>A0A917DBI6</accession>
<dbReference type="Proteomes" id="UP000625735">
    <property type="component" value="Unassembled WGS sequence"/>
</dbReference>
<evidence type="ECO:0000256" key="2">
    <source>
        <dbReference type="ARBA" id="ARBA00023015"/>
    </source>
</evidence>
<protein>
    <submittedName>
        <fullName evidence="8">DNA-binding response regulator</fullName>
    </submittedName>
</protein>
<evidence type="ECO:0000256" key="4">
    <source>
        <dbReference type="ARBA" id="ARBA00023163"/>
    </source>
</evidence>
<dbReference type="InterPro" id="IPR039420">
    <property type="entry name" value="WalR-like"/>
</dbReference>
<dbReference type="SUPFAM" id="SSF46894">
    <property type="entry name" value="C-terminal effector domain of the bipartite response regulators"/>
    <property type="match status" value="1"/>
</dbReference>
<dbReference type="SMART" id="SM00421">
    <property type="entry name" value="HTH_LUXR"/>
    <property type="match status" value="1"/>
</dbReference>
<feature type="domain" description="HTH luxR-type" evidence="6">
    <location>
        <begin position="147"/>
        <end position="212"/>
    </location>
</feature>
<dbReference type="SMART" id="SM00448">
    <property type="entry name" value="REC"/>
    <property type="match status" value="1"/>
</dbReference>
<reference evidence="8" key="1">
    <citation type="journal article" date="2014" name="Int. J. Syst. Evol. Microbiol.">
        <title>Complete genome sequence of Corynebacterium casei LMG S-19264T (=DSM 44701T), isolated from a smear-ripened cheese.</title>
        <authorList>
            <consortium name="US DOE Joint Genome Institute (JGI-PGF)"/>
            <person name="Walter F."/>
            <person name="Albersmeier A."/>
            <person name="Kalinowski J."/>
            <person name="Ruckert C."/>
        </authorList>
    </citation>
    <scope>NUCLEOTIDE SEQUENCE</scope>
    <source>
        <strain evidence="8">CGMCC 1.12506</strain>
    </source>
</reference>
<dbReference type="PANTHER" id="PTHR43214">
    <property type="entry name" value="TWO-COMPONENT RESPONSE REGULATOR"/>
    <property type="match status" value="1"/>
</dbReference>
<evidence type="ECO:0000256" key="3">
    <source>
        <dbReference type="ARBA" id="ARBA00023125"/>
    </source>
</evidence>
<organism evidence="8 9">
    <name type="scientific">Flavobacterium orientale</name>
    <dbReference type="NCBI Taxonomy" id="1756020"/>
    <lineage>
        <taxon>Bacteria</taxon>
        <taxon>Pseudomonadati</taxon>
        <taxon>Bacteroidota</taxon>
        <taxon>Flavobacteriia</taxon>
        <taxon>Flavobacteriales</taxon>
        <taxon>Flavobacteriaceae</taxon>
        <taxon>Flavobacterium</taxon>
    </lineage>
</organism>
<dbReference type="InterPro" id="IPR058245">
    <property type="entry name" value="NreC/VraR/RcsB-like_REC"/>
</dbReference>
<keyword evidence="4" id="KW-0804">Transcription</keyword>
<feature type="modified residue" description="4-aspartylphosphate" evidence="5">
    <location>
        <position position="57"/>
    </location>
</feature>
<name>A0A917DBI6_9FLAO</name>
<dbReference type="InterPro" id="IPR016032">
    <property type="entry name" value="Sig_transdc_resp-reg_C-effctor"/>
</dbReference>
<dbReference type="EMBL" id="BMFG01000005">
    <property type="protein sequence ID" value="GGD25938.1"/>
    <property type="molecule type" value="Genomic_DNA"/>
</dbReference>